<organism evidence="2">
    <name type="scientific">Odontella aurita</name>
    <dbReference type="NCBI Taxonomy" id="265563"/>
    <lineage>
        <taxon>Eukaryota</taxon>
        <taxon>Sar</taxon>
        <taxon>Stramenopiles</taxon>
        <taxon>Ochrophyta</taxon>
        <taxon>Bacillariophyta</taxon>
        <taxon>Mediophyceae</taxon>
        <taxon>Biddulphiophycidae</taxon>
        <taxon>Eupodiscales</taxon>
        <taxon>Odontellaceae</taxon>
        <taxon>Odontella</taxon>
    </lineage>
</organism>
<accession>A0A7S4N238</accession>
<proteinExistence type="predicted"/>
<dbReference type="AlphaFoldDB" id="A0A7S4N238"/>
<dbReference type="GO" id="GO:0000445">
    <property type="term" value="C:THO complex part of transcription export complex"/>
    <property type="evidence" value="ECO:0007669"/>
    <property type="project" value="TreeGrafter"/>
</dbReference>
<feature type="compositionally biased region" description="Basic and acidic residues" evidence="1">
    <location>
        <begin position="1105"/>
        <end position="1189"/>
    </location>
</feature>
<dbReference type="PANTHER" id="PTHR13265">
    <property type="entry name" value="THO COMPLEX SUBUNIT 1"/>
    <property type="match status" value="1"/>
</dbReference>
<dbReference type="InterPro" id="IPR021861">
    <property type="entry name" value="THO_THOC1"/>
</dbReference>
<evidence type="ECO:0000256" key="1">
    <source>
        <dbReference type="SAM" id="MobiDB-lite"/>
    </source>
</evidence>
<name>A0A7S4N238_9STRA</name>
<feature type="region of interest" description="Disordered" evidence="1">
    <location>
        <begin position="675"/>
        <end position="1205"/>
    </location>
</feature>
<dbReference type="PANTHER" id="PTHR13265:SF0">
    <property type="entry name" value="HPR1"/>
    <property type="match status" value="1"/>
</dbReference>
<reference evidence="2" key="1">
    <citation type="submission" date="2021-01" db="EMBL/GenBank/DDBJ databases">
        <authorList>
            <person name="Corre E."/>
            <person name="Pelletier E."/>
            <person name="Niang G."/>
            <person name="Scheremetjew M."/>
            <person name="Finn R."/>
            <person name="Kale V."/>
            <person name="Holt S."/>
            <person name="Cochrane G."/>
            <person name="Meng A."/>
            <person name="Brown T."/>
            <person name="Cohen L."/>
        </authorList>
    </citation>
    <scope>NUCLEOTIDE SEQUENCE</scope>
    <source>
        <strain evidence="2">Isolate 1302-5</strain>
    </source>
</reference>
<dbReference type="Pfam" id="PF11957">
    <property type="entry name" value="efThoc1"/>
    <property type="match status" value="1"/>
</dbReference>
<dbReference type="GO" id="GO:0006406">
    <property type="term" value="P:mRNA export from nucleus"/>
    <property type="evidence" value="ECO:0007669"/>
    <property type="project" value="TreeGrafter"/>
</dbReference>
<evidence type="ECO:0008006" key="3">
    <source>
        <dbReference type="Google" id="ProtNLM"/>
    </source>
</evidence>
<feature type="compositionally biased region" description="Basic and acidic residues" evidence="1">
    <location>
        <begin position="777"/>
        <end position="903"/>
    </location>
</feature>
<sequence>MTAGSNVTHEDVGLPVGLPEPRERKLPTSSLSFPSSLSEPLRSLALAALPPSGKPVPPVPQRIDELEIAARAHLLELTGGLLRAGGDGGGDGEGAMDVDSCSENVGRSDEAMSALLTYLRDALDLCVHIVRLADTLDRCLPGHEDVPPCYRDVGKNVVVRKLPFLLLEDTLDTLPLSFIKTFWSLGPSAWMHDLCDPDTLFITGSRLALIRLCNKLLRKLSNRDRDAGFAGRVMMLLASVFPLSERSAVNVLGTFNVMNKTDFESEEEFDANRTTMLKADVSEEAGGGTEELLQEMAEKKPTVATIGGHGGPGGGGIDYPFYRKFWGAQEGFTDPNPMLPGRDGKFNPEKLERFVGDVRAVLAAFEGHPFPDDVMKQSRARWLSSRQKSVESVSTSISASGTSPSPMDSGAQSESGTALSSRHHKYLTNSQLLHLQLPDPEMRIHILTQLLIICSYLTSQIEAFLSIKSDDEKKGRIGTLLGDLIKLGERSEELLRTTPPHGTAHLRTVQWVLRERETVWLGWKRNKCQPKIERYKLPEASASTAADDQEAQKRKRRALMSGSLGSGGDQHQLDPTSLDATVNLYSFNIDVRKDLPEISRLLVSCIPSLESHLEDYVEALDPEAGIEETYHPRNDKAFSWRAMRLLAKDNIGRFEAVRRRDGDFENVVRDIWKEKGHDIPGDAPEGNPDPLKEEEESEENSKGKDEDAMGIDDASVGSPVSGKPDEPMEKDDEDREARLKEFAKVADELMDDMLQQQEEGEAEVKPSPSKDAASSQADKDPMKSDVVKEDISDGIDEPSRKRRAEDISSDKVEDKESKESGGEKDDSEKDSKRVKKEQSSHDKEVDSKTDSKLDAPKGKSGADEERARSTDKGSDNRRNDGGGPQVRDEKPHTESDKDDQDRNKSKRSGGTVGKGGPENKQGKSRDERRPRSPREDRKPEPRQQDRGSDRGRRGGSSDKGSSSERRDPRPNNARTGHDRDGGSGSATPAGRGPPERTWVPRIDPVKADSHEDHRGGGGGHRRGQAERRADPVKSEPRGEGRGEAPVLQPLGREGGGDAQGSSPKRRGSGPPLEIDVPTDRAKGSSRGGGGGKEPDRGGGGGGSGREPDRGGGGRELDHRGGGGGRDHDRGGGGREPDRGGGGREPDRGGGGREPDRGGGGREPDRSGGSSGRDRRGGGDRRPREDNFRNDRRRRGGGPPRRGRRG</sequence>
<evidence type="ECO:0000313" key="2">
    <source>
        <dbReference type="EMBL" id="CAE2260203.1"/>
    </source>
</evidence>
<feature type="compositionally biased region" description="Basic and acidic residues" evidence="1">
    <location>
        <begin position="735"/>
        <end position="747"/>
    </location>
</feature>
<feature type="region of interest" description="Disordered" evidence="1">
    <location>
        <begin position="1"/>
        <end position="36"/>
    </location>
</feature>
<feature type="compositionally biased region" description="Basic and acidic residues" evidence="1">
    <location>
        <begin position="1023"/>
        <end position="1042"/>
    </location>
</feature>
<feature type="compositionally biased region" description="Polar residues" evidence="1">
    <location>
        <begin position="410"/>
        <end position="420"/>
    </location>
</feature>
<feature type="compositionally biased region" description="Basic and acidic residues" evidence="1">
    <location>
        <begin position="1003"/>
        <end position="1015"/>
    </location>
</feature>
<dbReference type="EMBL" id="HBKQ01038154">
    <property type="protein sequence ID" value="CAE2260203.1"/>
    <property type="molecule type" value="Transcribed_RNA"/>
</dbReference>
<feature type="compositionally biased region" description="Basic and acidic residues" evidence="1">
    <location>
        <begin position="920"/>
        <end position="981"/>
    </location>
</feature>
<feature type="compositionally biased region" description="Gly residues" evidence="1">
    <location>
        <begin position="1085"/>
        <end position="1104"/>
    </location>
</feature>
<feature type="region of interest" description="Disordered" evidence="1">
    <location>
        <begin position="540"/>
        <end position="574"/>
    </location>
</feature>
<feature type="compositionally biased region" description="Basic residues" evidence="1">
    <location>
        <begin position="1190"/>
        <end position="1205"/>
    </location>
</feature>
<feature type="compositionally biased region" description="Low complexity" evidence="1">
    <location>
        <begin position="27"/>
        <end position="36"/>
    </location>
</feature>
<protein>
    <recommendedName>
        <fullName evidence="3">THO complex subunit 1</fullName>
    </recommendedName>
</protein>
<gene>
    <name evidence="2" type="ORF">OAUR00152_LOCUS26347</name>
</gene>
<feature type="region of interest" description="Disordered" evidence="1">
    <location>
        <begin position="393"/>
        <end position="421"/>
    </location>
</feature>
<feature type="compositionally biased region" description="Low complexity" evidence="1">
    <location>
        <begin position="393"/>
        <end position="406"/>
    </location>
</feature>